<evidence type="ECO:0000259" key="3">
    <source>
        <dbReference type="Pfam" id="PF09375"/>
    </source>
</evidence>
<evidence type="ECO:0000313" key="4">
    <source>
        <dbReference type="EMBL" id="CAH0990345.1"/>
    </source>
</evidence>
<keyword evidence="5" id="KW-1185">Reference proteome</keyword>
<name>A0ABM9ABJ4_9GAMM</name>
<sequence length="373" mass="42077">MNTIKKTLLTGVITFLAACEQPADQKQLFLEQQLDSFILPLHQQLSLQSQHFINQSTQFCQQPNQQHLQQVQLQWLATMKAWQQVQSINFGPITDDNQAWKMQFWPDKKNLIKQKTVKLLRSEDTINVDKIEQSSVVIQGLSAAEYLLFDQQQLVEQQTILSSFDDNSRNAQRRCQMLTAISQHSFNVAEFLQQQWGSSTQGYGAVFINPNSDNLEFASQNESIASLIQSIVSSLEVIQKNKLGGPLGYNNKKSIPRPYLAEAWRSQQSLLLIAANLSAVERFLTDQNAGLFQLMADNTQAKTLIPALQQKLKATKQALNDIDQPLFTAVTHEASKSQVETLYKQNQSLLRLIKHDVVTSLGLTLGFNANDGD</sequence>
<dbReference type="Pfam" id="PF09375">
    <property type="entry name" value="Peptidase_M75"/>
    <property type="match status" value="1"/>
</dbReference>
<evidence type="ECO:0000256" key="2">
    <source>
        <dbReference type="ARBA" id="ARBA00022729"/>
    </source>
</evidence>
<comment type="subcellular location">
    <subcellularLocation>
        <location evidence="1">Cell envelope</location>
    </subcellularLocation>
</comment>
<comment type="caution">
    <text evidence="4">The sequence shown here is derived from an EMBL/GenBank/DDBJ whole genome shotgun (WGS) entry which is preliminary data.</text>
</comment>
<dbReference type="InterPro" id="IPR018976">
    <property type="entry name" value="Imelysin-like"/>
</dbReference>
<keyword evidence="2" id="KW-0732">Signal</keyword>
<gene>
    <name evidence="4" type="ORF">SIN8267_00437</name>
</gene>
<accession>A0ABM9ABJ4</accession>
<dbReference type="Proteomes" id="UP000838100">
    <property type="component" value="Unassembled WGS sequence"/>
</dbReference>
<reference evidence="4" key="1">
    <citation type="submission" date="2021-12" db="EMBL/GenBank/DDBJ databases">
        <authorList>
            <person name="Rodrigo-Torres L."/>
            <person name="Arahal R. D."/>
            <person name="Lucena T."/>
        </authorList>
    </citation>
    <scope>NUCLEOTIDE SEQUENCE</scope>
    <source>
        <strain evidence="4">CECT 8267</strain>
    </source>
</reference>
<dbReference type="InterPro" id="IPR034984">
    <property type="entry name" value="Imelysin-like_IPPA"/>
</dbReference>
<dbReference type="InterPro" id="IPR038352">
    <property type="entry name" value="Imelysin_sf"/>
</dbReference>
<dbReference type="RefSeq" id="WP_237443025.1">
    <property type="nucleotide sequence ID" value="NZ_CAKLPX010000001.1"/>
</dbReference>
<dbReference type="PROSITE" id="PS51257">
    <property type="entry name" value="PROKAR_LIPOPROTEIN"/>
    <property type="match status" value="1"/>
</dbReference>
<dbReference type="CDD" id="cd14659">
    <property type="entry name" value="Imelysin-like_IPPA"/>
    <property type="match status" value="1"/>
</dbReference>
<protein>
    <recommendedName>
        <fullName evidence="3">Imelysin-like domain-containing protein</fullName>
    </recommendedName>
</protein>
<dbReference type="Gene3D" id="1.20.1420.20">
    <property type="entry name" value="M75 peptidase, HXXE motif"/>
    <property type="match status" value="1"/>
</dbReference>
<feature type="domain" description="Imelysin-like" evidence="3">
    <location>
        <begin position="38"/>
        <end position="349"/>
    </location>
</feature>
<dbReference type="EMBL" id="CAKLPX010000001">
    <property type="protein sequence ID" value="CAH0990345.1"/>
    <property type="molecule type" value="Genomic_DNA"/>
</dbReference>
<organism evidence="4 5">
    <name type="scientific">Sinobacterium norvegicum</name>
    <dbReference type="NCBI Taxonomy" id="1641715"/>
    <lineage>
        <taxon>Bacteria</taxon>
        <taxon>Pseudomonadati</taxon>
        <taxon>Pseudomonadota</taxon>
        <taxon>Gammaproteobacteria</taxon>
        <taxon>Cellvibrionales</taxon>
        <taxon>Spongiibacteraceae</taxon>
        <taxon>Sinobacterium</taxon>
    </lineage>
</organism>
<evidence type="ECO:0000256" key="1">
    <source>
        <dbReference type="ARBA" id="ARBA00004196"/>
    </source>
</evidence>
<proteinExistence type="predicted"/>
<evidence type="ECO:0000313" key="5">
    <source>
        <dbReference type="Proteomes" id="UP000838100"/>
    </source>
</evidence>